<dbReference type="GO" id="GO:0003677">
    <property type="term" value="F:DNA binding"/>
    <property type="evidence" value="ECO:0007669"/>
    <property type="project" value="UniProtKB-KW"/>
</dbReference>
<accession>A0A672HPX8</accession>
<evidence type="ECO:0000256" key="1">
    <source>
        <dbReference type="RuleBase" id="RU362092"/>
    </source>
</evidence>
<evidence type="ECO:0000259" key="2">
    <source>
        <dbReference type="PROSITE" id="PS50880"/>
    </source>
</evidence>
<dbReference type="PROSITE" id="PS50880">
    <property type="entry name" value="TOPRIM"/>
    <property type="match status" value="1"/>
</dbReference>
<dbReference type="GO" id="GO:0006310">
    <property type="term" value="P:DNA recombination"/>
    <property type="evidence" value="ECO:0007669"/>
    <property type="project" value="TreeGrafter"/>
</dbReference>
<dbReference type="GO" id="GO:0003917">
    <property type="term" value="F:DNA topoisomerase type I (single strand cut, ATP-independent) activity"/>
    <property type="evidence" value="ECO:0007669"/>
    <property type="project" value="UniProtKB-EC"/>
</dbReference>
<dbReference type="Ensembl" id="ENSSFAT00005032210.1">
    <property type="protein sequence ID" value="ENSSFAP00005031082.1"/>
    <property type="gene ID" value="ENSSFAG00005015782.1"/>
</dbReference>
<comment type="catalytic activity">
    <reaction evidence="1">
        <text>ATP-independent breakage of single-stranded DNA, followed by passage and rejoining.</text>
        <dbReference type="EC" id="5.6.2.1"/>
    </reaction>
</comment>
<feature type="domain" description="Toprim" evidence="2">
    <location>
        <begin position="3"/>
        <end position="142"/>
    </location>
</feature>
<reference evidence="3" key="1">
    <citation type="submission" date="2019-06" db="EMBL/GenBank/DDBJ databases">
        <authorList>
            <consortium name="Wellcome Sanger Institute Data Sharing"/>
        </authorList>
    </citation>
    <scope>NUCLEOTIDE SEQUENCE [LARGE SCALE GENOMIC DNA]</scope>
</reference>
<dbReference type="GO" id="GO:0006281">
    <property type="term" value="P:DNA repair"/>
    <property type="evidence" value="ECO:0007669"/>
    <property type="project" value="TreeGrafter"/>
</dbReference>
<dbReference type="Pfam" id="PF01751">
    <property type="entry name" value="Toprim"/>
    <property type="match status" value="1"/>
</dbReference>
<dbReference type="GO" id="GO:0005634">
    <property type="term" value="C:nucleus"/>
    <property type="evidence" value="ECO:0007669"/>
    <property type="project" value="TreeGrafter"/>
</dbReference>
<dbReference type="Gene3D" id="3.40.50.140">
    <property type="match status" value="1"/>
</dbReference>
<evidence type="ECO:0000313" key="3">
    <source>
        <dbReference type="Ensembl" id="ENSSFAP00005031082.1"/>
    </source>
</evidence>
<dbReference type="InterPro" id="IPR006171">
    <property type="entry name" value="TOPRIM_dom"/>
</dbReference>
<protein>
    <recommendedName>
        <fullName evidence="1">DNA topoisomerase</fullName>
        <ecNumber evidence="1">5.6.2.1</ecNumber>
    </recommendedName>
</protein>
<name>A0A672HPX8_SALFA</name>
<reference evidence="3" key="2">
    <citation type="submission" date="2025-08" db="UniProtKB">
        <authorList>
            <consortium name="Ensembl"/>
        </authorList>
    </citation>
    <scope>IDENTIFICATION</scope>
</reference>
<dbReference type="InterPro" id="IPR000380">
    <property type="entry name" value="Topo_IA"/>
</dbReference>
<dbReference type="EC" id="5.6.2.1" evidence="1"/>
<comment type="similarity">
    <text evidence="1">Belongs to the type IA topoisomerase family.</text>
</comment>
<dbReference type="Proteomes" id="UP000472267">
    <property type="component" value="Chromosome 12"/>
</dbReference>
<keyword evidence="1" id="KW-0413">Isomerase</keyword>
<keyword evidence="1" id="KW-0799">Topoisomerase</keyword>
<dbReference type="PANTHER" id="PTHR11390">
    <property type="entry name" value="PROKARYOTIC DNA TOPOISOMERASE"/>
    <property type="match status" value="1"/>
</dbReference>
<keyword evidence="4" id="KW-1185">Reference proteome</keyword>
<dbReference type="PANTHER" id="PTHR11390:SF20">
    <property type="entry name" value="DNA TOPOISOMERASE 3-BETA-1"/>
    <property type="match status" value="1"/>
</dbReference>
<sequence>MRTVLMVAEKPSLAQSIAKILSKGHVIGSTDGACSVHEMTSVVDHVMTELLLCFSGKVQQWDKVTLQSSSASSQAKKEPTPKLNMVKFLWRPGGCDYVVLWLDCDKEGENICFEVIQVGCEHLHLDNGNFVIDKTQNSSNPKRTSSDTNLAVLESFHLQKDNENPRLSFFILQYVHV</sequence>
<proteinExistence type="inferred from homology"/>
<reference evidence="3" key="3">
    <citation type="submission" date="2025-09" db="UniProtKB">
        <authorList>
            <consortium name="Ensembl"/>
        </authorList>
    </citation>
    <scope>IDENTIFICATION</scope>
</reference>
<dbReference type="SUPFAM" id="SSF56712">
    <property type="entry name" value="Prokaryotic type I DNA topoisomerase"/>
    <property type="match status" value="1"/>
</dbReference>
<keyword evidence="1" id="KW-0238">DNA-binding</keyword>
<dbReference type="InterPro" id="IPR023405">
    <property type="entry name" value="Topo_IA_core_domain"/>
</dbReference>
<dbReference type="CDD" id="cd01028">
    <property type="entry name" value="TOPRIM_TopoIA"/>
    <property type="match status" value="1"/>
</dbReference>
<comment type="function">
    <text evidence="1">Introduces a single-strand break via transesterification at a target site in duplex DNA. Releases the supercoiling and torsional tension of DNA introduced during the DNA replication and transcription by transiently cleaving and rejoining one strand of the DNA duplex. The scissile phosphodiester is attacked by the catalytic tyrosine of the enzyme, resulting in the formation of a DNA-(5'-phosphotyrosyl)-enzyme intermediate and the expulsion of a 3'-OH DNA strand.</text>
</comment>
<organism evidence="3 4">
    <name type="scientific">Salarias fasciatus</name>
    <name type="common">Jewelled blenny</name>
    <name type="synonym">Blennius fasciatus</name>
    <dbReference type="NCBI Taxonomy" id="181472"/>
    <lineage>
        <taxon>Eukaryota</taxon>
        <taxon>Metazoa</taxon>
        <taxon>Chordata</taxon>
        <taxon>Craniata</taxon>
        <taxon>Vertebrata</taxon>
        <taxon>Euteleostomi</taxon>
        <taxon>Actinopterygii</taxon>
        <taxon>Neopterygii</taxon>
        <taxon>Teleostei</taxon>
        <taxon>Neoteleostei</taxon>
        <taxon>Acanthomorphata</taxon>
        <taxon>Ovalentaria</taxon>
        <taxon>Blenniimorphae</taxon>
        <taxon>Blenniiformes</taxon>
        <taxon>Blennioidei</taxon>
        <taxon>Blenniidae</taxon>
        <taxon>Salariinae</taxon>
        <taxon>Salarias</taxon>
    </lineage>
</organism>
<dbReference type="SMART" id="SM00493">
    <property type="entry name" value="TOPRIM"/>
    <property type="match status" value="1"/>
</dbReference>
<dbReference type="GO" id="GO:0006265">
    <property type="term" value="P:DNA topological change"/>
    <property type="evidence" value="ECO:0007669"/>
    <property type="project" value="InterPro"/>
</dbReference>
<dbReference type="InParanoid" id="A0A672HPX8"/>
<evidence type="ECO:0000313" key="4">
    <source>
        <dbReference type="Proteomes" id="UP000472267"/>
    </source>
</evidence>
<dbReference type="AlphaFoldDB" id="A0A672HPX8"/>